<evidence type="ECO:0000313" key="2">
    <source>
        <dbReference type="Proteomes" id="UP001299970"/>
    </source>
</evidence>
<gene>
    <name evidence="1" type="ORF">MMF94_38915</name>
</gene>
<organism evidence="1 2">
    <name type="scientific">Pseudonocardia alaniniphila</name>
    <dbReference type="NCBI Taxonomy" id="75291"/>
    <lineage>
        <taxon>Bacteria</taxon>
        <taxon>Bacillati</taxon>
        <taxon>Actinomycetota</taxon>
        <taxon>Actinomycetes</taxon>
        <taxon>Pseudonocardiales</taxon>
        <taxon>Pseudonocardiaceae</taxon>
        <taxon>Pseudonocardia</taxon>
    </lineage>
</organism>
<proteinExistence type="predicted"/>
<reference evidence="1 2" key="1">
    <citation type="submission" date="2022-03" db="EMBL/GenBank/DDBJ databases">
        <title>Pseudonocardia alaer sp. nov., a novel actinomycete isolated from reed forest soil.</title>
        <authorList>
            <person name="Wang L."/>
        </authorList>
    </citation>
    <scope>NUCLEOTIDE SEQUENCE [LARGE SCALE GENOMIC DNA]</scope>
    <source>
        <strain evidence="1 2">Y-16303</strain>
    </source>
</reference>
<name>A0ABS9TT39_9PSEU</name>
<protein>
    <submittedName>
        <fullName evidence="1">Uncharacterized protein</fullName>
    </submittedName>
</protein>
<accession>A0ABS9TT39</accession>
<dbReference type="Proteomes" id="UP001299970">
    <property type="component" value="Unassembled WGS sequence"/>
</dbReference>
<sequence>MLESLKNIRVTDGDAVTTEHIRLALTAGSFVYDEGATQVFEPTGATTYVEQGQPTRGEWYLDDNGRFCSFWPPTYRACYDLQWIVEDGRIAGLRFTELGRGSHFDGRYR</sequence>
<comment type="caution">
    <text evidence="1">The sequence shown here is derived from an EMBL/GenBank/DDBJ whole genome shotgun (WGS) entry which is preliminary data.</text>
</comment>
<dbReference type="RefSeq" id="WP_241042496.1">
    <property type="nucleotide sequence ID" value="NZ_BAAAJF010000005.1"/>
</dbReference>
<evidence type="ECO:0000313" key="1">
    <source>
        <dbReference type="EMBL" id="MCH6171694.1"/>
    </source>
</evidence>
<dbReference type="EMBL" id="JAKXMK010000047">
    <property type="protein sequence ID" value="MCH6171694.1"/>
    <property type="molecule type" value="Genomic_DNA"/>
</dbReference>
<keyword evidence="2" id="KW-1185">Reference proteome</keyword>